<gene>
    <name evidence="2" type="ordered locus">PMT_0853</name>
</gene>
<sequence length="380" mass="41406">MLKKQVRVNYKMGKNPLHRAFDLLTGQWSIFLEQPVPIEVLDEERIANSLPSFGFFVLLITSTIIATFGLIANNTAVVIGAMIVAPLMNPILSMAYGISIASSLLIRRSLVTLIIGTGVVVMTAALIAACMPIRVLGSEILARTSPNLIDLLVAIAAGIAGAFSLTRKRIASSIAGVAIAVALVPPLCVSGIGLTLDPEINAKFARGVIRGLNHEVATGSFILFLANLIGITFAASLTFLSQSYGSIKRSWLALLAWFALIILICIPLNSSLRKFFITKKIEMELSTIGATQQEQGATNIKISGIKQKMQIRYMYVNLKEDRAVLDLVLNVPEGTLTEEKVTSINKILFDSIKEFGIRQLDVDTRIVPSRVHQYRETLKQ</sequence>
<keyword evidence="1" id="KW-0472">Membrane</keyword>
<dbReference type="Pfam" id="PF04087">
    <property type="entry name" value="DUF389"/>
    <property type="match status" value="1"/>
</dbReference>
<accession>Q7V7A1</accession>
<keyword evidence="1" id="KW-1133">Transmembrane helix</keyword>
<dbReference type="HOGENOM" id="CLU_056545_1_0_3"/>
<reference evidence="2 3" key="1">
    <citation type="journal article" date="2003" name="Nature">
        <title>Genome divergence in two Prochlorococcus ecotypes reflects oceanic niche differentiation.</title>
        <authorList>
            <person name="Rocap G."/>
            <person name="Larimer F.W."/>
            <person name="Lamerdin J.E."/>
            <person name="Malfatti S."/>
            <person name="Chain P."/>
            <person name="Ahlgren N.A."/>
            <person name="Arellano A."/>
            <person name="Coleman M."/>
            <person name="Hauser L."/>
            <person name="Hess W.R."/>
            <person name="Johnson Z.I."/>
            <person name="Land M.L."/>
            <person name="Lindell D."/>
            <person name="Post A.F."/>
            <person name="Regala W."/>
            <person name="Shah M."/>
            <person name="Shaw S.L."/>
            <person name="Steglich C."/>
            <person name="Sullivan M.B."/>
            <person name="Ting C.S."/>
            <person name="Tolonen A."/>
            <person name="Webb E.A."/>
            <person name="Zinser E.R."/>
            <person name="Chisholm S.W."/>
        </authorList>
    </citation>
    <scope>NUCLEOTIDE SEQUENCE [LARGE SCALE GENOMIC DNA]</scope>
    <source>
        <strain evidence="3">MIT 9313</strain>
    </source>
</reference>
<dbReference type="KEGG" id="pmt:PMT_0853"/>
<evidence type="ECO:0000256" key="1">
    <source>
        <dbReference type="SAM" id="Phobius"/>
    </source>
</evidence>
<keyword evidence="1" id="KW-0812">Transmembrane</keyword>
<dbReference type="NCBIfam" id="TIGR00341">
    <property type="entry name" value="TIGR00341 family protein"/>
    <property type="match status" value="1"/>
</dbReference>
<dbReference type="InterPro" id="IPR005240">
    <property type="entry name" value="DUF389"/>
</dbReference>
<dbReference type="eggNOG" id="COG1808">
    <property type="taxonomic scope" value="Bacteria"/>
</dbReference>
<evidence type="ECO:0000313" key="2">
    <source>
        <dbReference type="EMBL" id="CAE21028.1"/>
    </source>
</evidence>
<feature type="transmembrane region" description="Helical" evidence="1">
    <location>
        <begin position="53"/>
        <end position="71"/>
    </location>
</feature>
<dbReference type="PANTHER" id="PTHR20992">
    <property type="entry name" value="AT15442P-RELATED"/>
    <property type="match status" value="1"/>
</dbReference>
<feature type="transmembrane region" description="Helical" evidence="1">
    <location>
        <begin position="110"/>
        <end position="136"/>
    </location>
</feature>
<feature type="transmembrane region" description="Helical" evidence="1">
    <location>
        <begin position="77"/>
        <end position="98"/>
    </location>
</feature>
<evidence type="ECO:0008006" key="4">
    <source>
        <dbReference type="Google" id="ProtNLM"/>
    </source>
</evidence>
<feature type="transmembrane region" description="Helical" evidence="1">
    <location>
        <begin position="173"/>
        <end position="196"/>
    </location>
</feature>
<dbReference type="AlphaFoldDB" id="Q7V7A1"/>
<feature type="transmembrane region" description="Helical" evidence="1">
    <location>
        <begin position="216"/>
        <end position="239"/>
    </location>
</feature>
<dbReference type="EMBL" id="BX548175">
    <property type="protein sequence ID" value="CAE21028.1"/>
    <property type="molecule type" value="Genomic_DNA"/>
</dbReference>
<keyword evidence="3" id="KW-1185">Reference proteome</keyword>
<evidence type="ECO:0000313" key="3">
    <source>
        <dbReference type="Proteomes" id="UP000001423"/>
    </source>
</evidence>
<dbReference type="PANTHER" id="PTHR20992:SF9">
    <property type="entry name" value="AT15442P-RELATED"/>
    <property type="match status" value="1"/>
</dbReference>
<name>Q7V7A1_PROMM</name>
<proteinExistence type="predicted"/>
<dbReference type="Proteomes" id="UP000001423">
    <property type="component" value="Chromosome"/>
</dbReference>
<feature type="transmembrane region" description="Helical" evidence="1">
    <location>
        <begin position="251"/>
        <end position="270"/>
    </location>
</feature>
<organism evidence="2 3">
    <name type="scientific">Prochlorococcus marinus (strain MIT 9313)</name>
    <dbReference type="NCBI Taxonomy" id="74547"/>
    <lineage>
        <taxon>Bacteria</taxon>
        <taxon>Bacillati</taxon>
        <taxon>Cyanobacteriota</taxon>
        <taxon>Cyanophyceae</taxon>
        <taxon>Synechococcales</taxon>
        <taxon>Prochlorococcaceae</taxon>
        <taxon>Prochlorococcus</taxon>
    </lineage>
</organism>
<feature type="transmembrane region" description="Helical" evidence="1">
    <location>
        <begin position="148"/>
        <end position="166"/>
    </location>
</feature>
<protein>
    <recommendedName>
        <fullName evidence="4">TIGR00341 family protein</fullName>
    </recommendedName>
</protein>